<gene>
    <name evidence="1" type="ORF">COT25_01470</name>
</gene>
<proteinExistence type="predicted"/>
<dbReference type="EMBL" id="PEXV01000055">
    <property type="protein sequence ID" value="PIS41744.1"/>
    <property type="molecule type" value="Genomic_DNA"/>
</dbReference>
<protein>
    <submittedName>
        <fullName evidence="1">Uncharacterized protein</fullName>
    </submittedName>
</protein>
<organism evidence="1 2">
    <name type="scientific">Candidatus Kerfeldbacteria bacterium CG08_land_8_20_14_0_20_42_7</name>
    <dbReference type="NCBI Taxonomy" id="2014245"/>
    <lineage>
        <taxon>Bacteria</taxon>
        <taxon>Candidatus Kerfeldiibacteriota</taxon>
    </lineage>
</organism>
<reference evidence="2" key="1">
    <citation type="submission" date="2017-09" db="EMBL/GenBank/DDBJ databases">
        <title>Depth-based differentiation of microbial function through sediment-hosted aquifers and enrichment of novel symbionts in the deep terrestrial subsurface.</title>
        <authorList>
            <person name="Probst A.J."/>
            <person name="Ladd B."/>
            <person name="Jarett J.K."/>
            <person name="Geller-Mcgrath D.E."/>
            <person name="Sieber C.M.K."/>
            <person name="Emerson J.B."/>
            <person name="Anantharaman K."/>
            <person name="Thomas B.C."/>
            <person name="Malmstrom R."/>
            <person name="Stieglmeier M."/>
            <person name="Klingl A."/>
            <person name="Woyke T."/>
            <person name="Ryan C.M."/>
            <person name="Banfield J.F."/>
        </authorList>
    </citation>
    <scope>NUCLEOTIDE SEQUENCE [LARGE SCALE GENOMIC DNA]</scope>
</reference>
<name>A0A2H0YTC2_9BACT</name>
<evidence type="ECO:0000313" key="2">
    <source>
        <dbReference type="Proteomes" id="UP000228711"/>
    </source>
</evidence>
<evidence type="ECO:0000313" key="1">
    <source>
        <dbReference type="EMBL" id="PIS41744.1"/>
    </source>
</evidence>
<accession>A0A2H0YTC2</accession>
<dbReference type="Proteomes" id="UP000228711">
    <property type="component" value="Unassembled WGS sequence"/>
</dbReference>
<comment type="caution">
    <text evidence="1">The sequence shown here is derived from an EMBL/GenBank/DDBJ whole genome shotgun (WGS) entry which is preliminary data.</text>
</comment>
<dbReference type="AlphaFoldDB" id="A0A2H0YTC2"/>
<sequence>MDMEFRNYKTFLEQFKPEHQSIFHLAVTVERYFYFAEIQVNIFKEKIDQMYHRSNDERFSDTCYSSCFAMYAHIRTCLEANKRLADELQRLKSDTELKEFRDQHSAHIQNIIDIANNIVKHPLDKNGKVQFYEPGGFDNVGEVTIYEWSSTDDHHFELPKIHPLKDLQRVFDYLETVSVIYLKIIN</sequence>